<accession>A0A6J5LZC6</accession>
<evidence type="ECO:0000313" key="2">
    <source>
        <dbReference type="EMBL" id="CAB4138563.1"/>
    </source>
</evidence>
<protein>
    <submittedName>
        <fullName evidence="2">Uncharacterized protein</fullName>
    </submittedName>
</protein>
<evidence type="ECO:0000256" key="1">
    <source>
        <dbReference type="SAM" id="Phobius"/>
    </source>
</evidence>
<keyword evidence="1" id="KW-1133">Transmembrane helix</keyword>
<dbReference type="EMBL" id="LR796345">
    <property type="protein sequence ID" value="CAB4138563.1"/>
    <property type="molecule type" value="Genomic_DNA"/>
</dbReference>
<keyword evidence="1" id="KW-0812">Transmembrane</keyword>
<gene>
    <name evidence="2" type="ORF">UFOVP331_123</name>
</gene>
<organism evidence="2">
    <name type="scientific">uncultured Caudovirales phage</name>
    <dbReference type="NCBI Taxonomy" id="2100421"/>
    <lineage>
        <taxon>Viruses</taxon>
        <taxon>Duplodnaviria</taxon>
        <taxon>Heunggongvirae</taxon>
        <taxon>Uroviricota</taxon>
        <taxon>Caudoviricetes</taxon>
        <taxon>Peduoviridae</taxon>
        <taxon>Maltschvirus</taxon>
        <taxon>Maltschvirus maltsch</taxon>
    </lineage>
</organism>
<feature type="transmembrane region" description="Helical" evidence="1">
    <location>
        <begin position="74"/>
        <end position="96"/>
    </location>
</feature>
<keyword evidence="1" id="KW-0472">Membrane</keyword>
<proteinExistence type="predicted"/>
<name>A0A6J5LZC6_9CAUD</name>
<reference evidence="2" key="1">
    <citation type="submission" date="2020-04" db="EMBL/GenBank/DDBJ databases">
        <authorList>
            <person name="Chiriac C."/>
            <person name="Salcher M."/>
            <person name="Ghai R."/>
            <person name="Kavagutti S V."/>
        </authorList>
    </citation>
    <scope>NUCLEOTIDE SEQUENCE</scope>
</reference>
<sequence>MIKETLQTNQDTNLRIEEHEKLYHEFGYNLPTEEDIEDDEFNDWVDAAYEYETFEPTFIDTLRYKIFNMPKWQVILLFGCVIAADICLTMLAIYLYNCIN</sequence>